<dbReference type="EMBL" id="BK014767">
    <property type="protein sequence ID" value="DAD74924.1"/>
    <property type="molecule type" value="Genomic_DNA"/>
</dbReference>
<organism evidence="1">
    <name type="scientific">Siphoviridae sp. ctXPH7</name>
    <dbReference type="NCBI Taxonomy" id="2826367"/>
    <lineage>
        <taxon>Viruses</taxon>
        <taxon>Duplodnaviria</taxon>
        <taxon>Heunggongvirae</taxon>
        <taxon>Uroviricota</taxon>
        <taxon>Caudoviricetes</taxon>
    </lineage>
</organism>
<accession>A0A8S5LY69</accession>
<name>A0A8S5LY69_9CAUD</name>
<proteinExistence type="predicted"/>
<protein>
    <submittedName>
        <fullName evidence="1">Uncharacterized protein</fullName>
    </submittedName>
</protein>
<reference evidence="1" key="1">
    <citation type="journal article" date="2021" name="Proc. Natl. Acad. Sci. U.S.A.">
        <title>A Catalog of Tens of Thousands of Viruses from Human Metagenomes Reveals Hidden Associations with Chronic Diseases.</title>
        <authorList>
            <person name="Tisza M.J."/>
            <person name="Buck C.B."/>
        </authorList>
    </citation>
    <scope>NUCLEOTIDE SEQUENCE</scope>
    <source>
        <strain evidence="1">CtXPH7</strain>
    </source>
</reference>
<sequence>MAHGLDNPKGRTCNLPCREKALESLPRCSFPDRMCANQQPRRRTGAVFIWPPERSLERSACV</sequence>
<evidence type="ECO:0000313" key="1">
    <source>
        <dbReference type="EMBL" id="DAD74924.1"/>
    </source>
</evidence>